<dbReference type="SMART" id="SM00869">
    <property type="entry name" value="Autotransporter"/>
    <property type="match status" value="1"/>
</dbReference>
<dbReference type="RefSeq" id="WP_150778344.1">
    <property type="nucleotide sequence ID" value="NZ_CABVIH010000001.1"/>
</dbReference>
<dbReference type="InterPro" id="IPR011050">
    <property type="entry name" value="Pectin_lyase_fold/virulence"/>
</dbReference>
<evidence type="ECO:0000259" key="2">
    <source>
        <dbReference type="PROSITE" id="PS51208"/>
    </source>
</evidence>
<evidence type="ECO:0000313" key="3">
    <source>
        <dbReference type="EMBL" id="VVO51812.1"/>
    </source>
</evidence>
<evidence type="ECO:0000256" key="1">
    <source>
        <dbReference type="ARBA" id="ARBA00022729"/>
    </source>
</evidence>
<dbReference type="InterPro" id="IPR005546">
    <property type="entry name" value="Autotransporte_beta"/>
</dbReference>
<dbReference type="Pfam" id="PF13018">
    <property type="entry name" value="ESPR"/>
    <property type="match status" value="1"/>
</dbReference>
<dbReference type="InterPro" id="IPR051551">
    <property type="entry name" value="Autotransporter_adhesion"/>
</dbReference>
<dbReference type="Gene3D" id="2.160.20.20">
    <property type="match status" value="2"/>
</dbReference>
<organism evidence="3 4">
    <name type="scientific">Pseudomonas fluorescens</name>
    <dbReference type="NCBI Taxonomy" id="294"/>
    <lineage>
        <taxon>Bacteria</taxon>
        <taxon>Pseudomonadati</taxon>
        <taxon>Pseudomonadota</taxon>
        <taxon>Gammaproteobacteria</taxon>
        <taxon>Pseudomonadales</taxon>
        <taxon>Pseudomonadaceae</taxon>
        <taxon>Pseudomonas</taxon>
    </lineage>
</organism>
<dbReference type="Pfam" id="PF12951">
    <property type="entry name" value="PATR"/>
    <property type="match status" value="18"/>
</dbReference>
<dbReference type="InterPro" id="IPR036709">
    <property type="entry name" value="Autotransporte_beta_dom_sf"/>
</dbReference>
<sequence>MNHVFRIVWSACAGTFVAVSEYAKSHGKGRNGGRRGRRLRKLALMLSAGMAFSPMLQAVDRYWDTNGTTLGSGGTGAWNLSSAFWSPNSDGASGPYSAWNNAALYDAIFAGTAGTLTLGTPITVHNLTFQTTGYTLNGSTLTLGGITPTINTSGTVTINSILAGSAGLTKTGGGLLNLNGANTFSGGVVVNTGGLALNGDSALGAAGNGVTMASGTSLSSTGALATSRNITLTSGSVLLGGAGVGSARFTGAGALRLNSGVNLTNTASNYTGTTFFNNGSGGSFSFNSIADLGVASSLGAPTTVANGTITLGSGGGVGSTLSYTGSGSSSNRNWQLNAAGTAAPLTFRNIGTGTLTLTGNMVVSGGSNFGTNFNANNADMSLLGIISGNGLVSYTGAAGRTITLGNVNTYTTATGINGVTVRAGSLKDIGTASSFGAGAVGNGIGITNGAVNYTGAGDSSNRTWGLNGGAINNEATGALALSGTLALTNTGTLGGSYTGADNLFSGVISGTGGLTKSGASTWVVSGANTYTGSTTVNGGTLRAGSTAAFGATSGVAVNSGGTLDLNDLDITVRSLAGTGGTVDLGSGTLTLDAAAGVSIAYAGNITGSGDLIKTGASTQTLTGTNTYTGATTVNGGTLRLDYSAATAPTSNIISSASTLNMGGGVLNAIGSAGEANTQTFNGLFVSAGNNTIGATSGTGGSMTLNLGAITRTDGLVNFNLPGSGNITTTDTTLGGWATVNGTNYAKVVGGNILAFTTADYVNKDNASTWLNNEILSDAGGTANSPYFGTVSGSKQIGGLQYTAAANSTVTVGAGNTLGVDGTIIVAPSVGANNQTITGGSLTGTSGGGVLGIQQNGTGNFTIASQIVNNGGAIGFTKAGTGLVTLTNANNTYTGATSVSQGILSVGNITNGGTASGIGASSAASSNLLLEGSTLRYTGATTTSDRGFTIAKSGAILGSTVDVTSAASNLTFNGPVTSADGATFTKTGAGTLRLGNAGNDYTGITTVSGGTLAVNTLANGGLVSGIGASGNASGNLILNGGTLDYLGGTSSTDRGFTVGTPGAGGSVGAIGVSNAATTLTISGTAVGDDGFRKDGAGTLVLSGNNTYSGGTSVTAGTLRAGSTQAFGSTSNNLSVASGATADLNGFNTSIGALQGPGTVALGSATLTSLAGGSFGGVISGSGGYTQGGGTQTMSGCNNTYTGVTAMNNGGISVDCLANGGQASGIGASTSAASNVLFNNGTLNYTGGSISIDRGLTMQSGFGVLFVNNAATTLGISGAVGGAGTLYKRGPGTLVLSGNNTYTGGTVVDQAGILRAGSATAFGNGYLNMGNVAGATLDANGFNPTFTWLQGGGTTGGNINLGAQTLTISTGNNTAGVAYAGNINGTGNLVKSGAQVQRMTGCNNSYTGTTTINGGTLAVDCLADGGSNSGTGSSSAAASNLVINNGATLSYGGAGQSSDRLFTLGAGGGSLDSSGTGALNLTNAGAIALAGTNVARTLTLNGTNTGNNTLSAQLDNNGTGVSSLTKIGTGTWILTNNNSSYTGVTTISGGVLGVSKLSDGGTVSGIGAASSAASNLVIGNGSTLRYTGAGDSSNRLFTLAGGVSFIESSGAGAINLTNTGTIGLSNPNVARTVALGGTNTGNNTVAGVIGNSGTGITTLAKNGSGTWVLTGNNAYTGNTVINDGNLMIGDGNTSGNLGTGNVIVDSANSTLSMNRNDTVIFAATMSGPGTFAQVGTGTTTLTANNSIGATTVSAGTLDVNGVLNTGTIAISGTSTLNVDGTVQAAGGTTSAITGNAGASTLNVNSGATLRANGDLGDGSDAITVTGTLDTGTAVLNLGAGNDTLTINDGVINGAGIDAGAGTTDSLVINNALASTFGGFSGFELLTKDNAGTLTLTGNQSYSAGTAINGGTLDVNGTLETSAVSMTDATTLNVVGRVQGMGGTIATLTGSAGGNTINISSGATLQANGSLGDGTDIVTLAGTLDTAGAALDLGAGDETLTLSDGAVISGVGINAGAGNDQLVLDNALALAFSGGATAGFESLLKQNSGVTTMTDSQSFSAGTTINDGALNVMGTLETPSVSLADNVTLNVDGSLQGVGGVVATITGSAGENTLTVGAGGNLVASGDLGDGNDVLDVAGTLDTGGGTLALGDGDDTLTIHDGTHLIGAVTAGAGIDTFATDVGTSADVGAVQGFETLTKTGAGALNFNGPTGSDFTTINALAGMLNIQAAASFTGVSNATVASDATLNVNGSLGFTTGADNFSVAGNVAGTGTIDMLDGDDQLLLQDGADLSGLTTAIDGGLGDDTLTADITTTAALGGAVNFETLIKSNVGTLNINGPVTSQFGTVLVQGGTLYIAAGTIVDPETTVVSSGATMTVDGTYQGTAGDDTFTVSGTVNGTGTINLLDGDDVLTLNDGADLSGLANPLDGGAHGAGDTVVLNNAGAFALDGGNIVNFEFLQKDNTGTGTLTGTQSFSGGTAINGGTLDVDGALTTSTVSLADNTTLNVNGSLQGAGGTAAAITGSAGINTVTVNGTLVATGDLGASDDVLDVVGTLDTQGGTFALGDGDDTFTVHDGSNVIGTIDGGAGVDTRVHDINQTADLGQLVNFEGVTKTGTGTLNLNGPGATDLQEVSVLGGTLNIGLAGSVLATPGSTLTTLVGSSATLNVDGGYTGSAGNDSFDVSGTVSGSGTIDLAAGDDTLTLNDGAVLNNVIDGGANGTGDTVVLNNANAYTFDASNTTNFELLQKENTGIATLIGTQGFNSVNVTAGTLDVDGTLETSSMILAVGTALNVDGVMRGINGAEAVLFGDDDVNTVTIGAGGLLFATGDLAGGDDVLDVFGELNTNGSGFSGVLTLGEDNDLLTLHDGGVVNGVVYGADGTDTAIADIDLTADLGAMFEFEVLTKTGGGTLNINGDTVDDVFQSTFQNVNVQEGTLNVGPDGIVDGYADGSPLSTLVASGATLNVDGRYGCGTGNDTMTVGGTVTGSGTIDLCEGDDNLTLNDGADLSGLVNALNGGDGIDTVLADITGNAILGGVVNFETLTKTNIGTLNVDGPASSSFITVDVIGGTLDIGAAGAINGVETTTVASGANLKVDGVYTGSAGNDSFDVSGMISGTGTIDLAGGDDMLTLNDGAVLNNVIDGGVHGAGDTVMLNNANALSFDAGNTINFESLQKDNTGTAALTGTQSFSGGTTINGGTLDVDGALSTPIVTLADNTTLNVDGSLQGAGGAAATITGSVGINTVTVGAGATLLASGDLGAGNDVLDAVGTLDTQGATFALGDGDDTFTVHDGTNIIGTIDGGAGLDTRVYDINLTADLGELVNFEGVTKTGSGVLSFNGPGATDLQEVSVLGGTLNVGPNASVVATAGSTLATVVGSGATLNVDGSFGCGAGNDTMSVSGTVSGSGSIDLCDGDDTLTLNDGAVLNIVIDGSANGTGDTVVLNNAAAMTFDGVNTTNFEFLTKDNVGVATLVGTSTFSGGTALNAGTLDVDGTLNTPTFTLGDDTVLNVDGSLQAVGGTAAILTGSAGTNTVSIGAGGMLLASGDLGAGNDVLDVTGTLDTAGGVFALGDGDDSFVVHDATVVLGTLDGGAGLDTRVYDINLTADLGELVNFEGVTKTGSGVLSFNGPGATDLQEVSVLGGTLNVGPNASVVATAGSTLATVVGSGATLNVDGSFGCGAGNDTMSVSGTVSGSGSIDLCGGDDTLTLNDGAVLATVIDGGGHGTGDTVVLNNAAAMTLDGANTTNFEFLTKDNVGVATLVGTSTFSGGTALNAGTLDVDGTLNTPTVALGDDSTLNIDGRLQAVGGAAATLTGSAGTNTVSIGAGGMLLASGDLGAGNDVLDVTGTLDTASGIFALGVGDDTLTIHDGTTILGTVVAGAGNDTFNADVAASAELGAVQGFETLSKTNVGVLNINGPASSDFTTVNVLAGTLNVGANGSVIAQTTTVAAGATLDVQGRYTGTDGDDSFTSRGIVRGMLDFGAGNDSVSLIGGDVSGLSRLGGGDGDDHLSFSGLNLSTDAPVLSNWEQVELLDGSAFALASPLELNGGLLTIDSTSRLLASAGASVGGNVHNAGLIDVGSHRLAISGDYSGNGILDVRVAASAGTSGGLDIGGDVLGTTRVNFVNDGTEAKAGTSIRVISSPNDNPSTAGGFVPDNTVRLAGSVLAWNFAQGENDPNWYLSSADNLLLPEIPGYTVIPDIGYAMTLDNNRLLFDRMAGVRGDNPYCNRSEEERNRIGMEWFGNCEGLWLAATGSHLSMDSNPGVDFDGNSTGLYAGYDHLFVDEHAYRMRGGLFIGQQRGNYSTTGQGSPGLMSVGRSSVDMDAVAFGAYGSMDWQSGTYADLSLSVLLPDAQVRASDGFKEQLHGDILSLSGQVGHRYPLNAGWVLEPQLQASAIHMRWDDKTDSSGKQLNIEDDVLGSVRAAVRVEKTIKTDGGATLRPWLAVGLQDTLGENSTNLVVTLPGADGAQQSFSGHDLGLNATLDVGLEAQVAKDLRVFGTASVIGANLGGSDVSQQQVSIGVRWSW</sequence>
<feature type="domain" description="Autotransporter" evidence="2">
    <location>
        <begin position="4233"/>
        <end position="4519"/>
    </location>
</feature>
<dbReference type="EMBL" id="CABVIH010000001">
    <property type="protein sequence ID" value="VVO51812.1"/>
    <property type="molecule type" value="Genomic_DNA"/>
</dbReference>
<evidence type="ECO:0000313" key="4">
    <source>
        <dbReference type="Proteomes" id="UP000375525"/>
    </source>
</evidence>
<dbReference type="Gene3D" id="2.160.20.160">
    <property type="match status" value="1"/>
</dbReference>
<protein>
    <recommendedName>
        <fullName evidence="2">Autotransporter domain-containing protein</fullName>
    </recommendedName>
</protein>
<dbReference type="PANTHER" id="PTHR35037:SF3">
    <property type="entry name" value="C-TERMINAL REGION OF AIDA-LIKE PROTEIN"/>
    <property type="match status" value="1"/>
</dbReference>
<name>A0A5E7GLR7_PSEFL</name>
<dbReference type="PROSITE" id="PS51208">
    <property type="entry name" value="AUTOTRANSPORTER"/>
    <property type="match status" value="1"/>
</dbReference>
<dbReference type="Proteomes" id="UP000375525">
    <property type="component" value="Unassembled WGS sequence"/>
</dbReference>
<dbReference type="PANTHER" id="PTHR35037">
    <property type="entry name" value="C-TERMINAL REGION OF AIDA-LIKE PROTEIN"/>
    <property type="match status" value="1"/>
</dbReference>
<dbReference type="InterPro" id="IPR013425">
    <property type="entry name" value="Autotrns_rpt"/>
</dbReference>
<dbReference type="InterPro" id="IPR012332">
    <property type="entry name" value="Autotransporter_pectin_lyase_C"/>
</dbReference>
<keyword evidence="1" id="KW-0732">Signal</keyword>
<dbReference type="SUPFAM" id="SSF51126">
    <property type="entry name" value="Pectin lyase-like"/>
    <property type="match status" value="8"/>
</dbReference>
<reference evidence="3 4" key="1">
    <citation type="submission" date="2019-09" db="EMBL/GenBank/DDBJ databases">
        <authorList>
            <person name="Chandra G."/>
            <person name="Truman W A."/>
        </authorList>
    </citation>
    <scope>NUCLEOTIDE SEQUENCE [LARGE SCALE GENOMIC DNA]</scope>
    <source>
        <strain evidence="3">PS880</strain>
    </source>
</reference>
<accession>A0A5E7GLR7</accession>
<dbReference type="NCBIfam" id="TIGR02601">
    <property type="entry name" value="autotrns_rpt"/>
    <property type="match status" value="12"/>
</dbReference>
<gene>
    <name evidence="3" type="ORF">PS880_00345</name>
</gene>
<dbReference type="InterPro" id="IPR024973">
    <property type="entry name" value="ESPR"/>
</dbReference>
<dbReference type="SUPFAM" id="SSF103515">
    <property type="entry name" value="Autotransporter"/>
    <property type="match status" value="1"/>
</dbReference>
<proteinExistence type="predicted"/>
<dbReference type="OrthoDB" id="6091599at2"/>